<dbReference type="PANTHER" id="PTHR47396">
    <property type="entry name" value="TYPE I RESTRICTION ENZYME ECOKI R PROTEIN"/>
    <property type="match status" value="1"/>
</dbReference>
<dbReference type="Proteomes" id="UP001159387">
    <property type="component" value="Unassembled WGS sequence"/>
</dbReference>
<evidence type="ECO:0000313" key="3">
    <source>
        <dbReference type="Proteomes" id="UP001159387"/>
    </source>
</evidence>
<dbReference type="PANTHER" id="PTHR47396:SF1">
    <property type="entry name" value="ATP-DEPENDENT HELICASE IRC3-RELATED"/>
    <property type="match status" value="1"/>
</dbReference>
<evidence type="ECO:0000313" key="2">
    <source>
        <dbReference type="EMBL" id="MDH6060653.1"/>
    </source>
</evidence>
<proteinExistence type="predicted"/>
<dbReference type="InterPro" id="IPR014001">
    <property type="entry name" value="Helicase_ATP-bd"/>
</dbReference>
<accession>A0AA43GRY9</accession>
<dbReference type="RefSeq" id="WP_280654644.1">
    <property type="nucleotide sequence ID" value="NZ_JANQDH010000058.1"/>
</dbReference>
<dbReference type="AlphaFoldDB" id="A0AA43GRY9"/>
<organism evidence="2 3">
    <name type="scientific">Chrysosporum bergii ANA360D</name>
    <dbReference type="NCBI Taxonomy" id="617107"/>
    <lineage>
        <taxon>Bacteria</taxon>
        <taxon>Bacillati</taxon>
        <taxon>Cyanobacteriota</taxon>
        <taxon>Cyanophyceae</taxon>
        <taxon>Nostocales</taxon>
        <taxon>Nodulariaceae</taxon>
        <taxon>Chrysosporum</taxon>
    </lineage>
</organism>
<keyword evidence="3" id="KW-1185">Reference proteome</keyword>
<dbReference type="GO" id="GO:0004386">
    <property type="term" value="F:helicase activity"/>
    <property type="evidence" value="ECO:0007669"/>
    <property type="project" value="UniProtKB-KW"/>
</dbReference>
<dbReference type="InterPro" id="IPR050742">
    <property type="entry name" value="Helicase_Restrict-Modif_Enz"/>
</dbReference>
<feature type="domain" description="Helicase ATP-binding" evidence="1">
    <location>
        <begin position="181"/>
        <end position="341"/>
    </location>
</feature>
<dbReference type="SMART" id="SM00487">
    <property type="entry name" value="DEXDc"/>
    <property type="match status" value="1"/>
</dbReference>
<dbReference type="GO" id="GO:0003677">
    <property type="term" value="F:DNA binding"/>
    <property type="evidence" value="ECO:0007669"/>
    <property type="project" value="InterPro"/>
</dbReference>
<comment type="caution">
    <text evidence="2">The sequence shown here is derived from an EMBL/GenBank/DDBJ whole genome shotgun (WGS) entry which is preliminary data.</text>
</comment>
<reference evidence="2 3" key="1">
    <citation type="journal article" date="2023" name="J. Phycol.">
        <title>Chrysosporum ovalisporum is synonymous with the true-branching cyanobacterium Umezakia natans (Nostocales/Aphanizomenonaceae).</title>
        <authorList>
            <person name="McGregor G.B."/>
            <person name="Sendall B.C."/>
            <person name="Niiyama Y."/>
            <person name="Tuji A."/>
            <person name="Willis A."/>
        </authorList>
    </citation>
    <scope>NUCLEOTIDE SEQUENCE [LARGE SCALE GENOMIC DNA]</scope>
    <source>
        <strain evidence="2 3">ANA360D</strain>
    </source>
</reference>
<dbReference type="Pfam" id="PF04851">
    <property type="entry name" value="ResIII"/>
    <property type="match status" value="1"/>
</dbReference>
<evidence type="ECO:0000259" key="1">
    <source>
        <dbReference type="PROSITE" id="PS51192"/>
    </source>
</evidence>
<dbReference type="SUPFAM" id="SSF52540">
    <property type="entry name" value="P-loop containing nucleoside triphosphate hydrolases"/>
    <property type="match status" value="1"/>
</dbReference>
<keyword evidence="2" id="KW-0347">Helicase</keyword>
<keyword evidence="2" id="KW-0378">Hydrolase</keyword>
<dbReference type="GO" id="GO:0005829">
    <property type="term" value="C:cytosol"/>
    <property type="evidence" value="ECO:0007669"/>
    <property type="project" value="TreeGrafter"/>
</dbReference>
<keyword evidence="2" id="KW-0067">ATP-binding</keyword>
<sequence length="644" mass="72846">MGLGEADTRVKLIDPILHDRGWTEDYIKREETPGSIEIIDHESPKRSRGRVDYTLRLKVRKDTQPVAVALIEAKAEDIPPTQGLEQVKRYAQGLNVKFVFSSNGHLYVEYDRFTGITTQALPLRQFPTPEELRRRYQQGMGFDLVEEVAKPLITPYKNGESERRYYQDAAIRAAFEKIARCEKLNLPKRVLLSLATGAGKTFIAGNLLRRVADAGQLRRALFVCDRDELRIQATGALQVLFGGDAATVEGKDAKKNARVLIATYQTLDVSKEEDTANFLTQNYPVNYFSHIIIDECHRSAWGKWSQVLTRNPDAVQIGLTATPRQLVGLEDTPAAQQDAAINADNLRYFGEPVYEYDIGQGIEDGYLAACEIITSEINIDKDCLTIDEIMARNPRNAITGQPVTRDELEEEYKNKTYENKILLPDRVIAMCEDLFKYLLATGSPEQKTIIFCVRDRHADDVAAQLNNLYAQWCQQEGKQPLENYAFKCTAKSSGNDYLPDLKGSSRSHFIATTVDLLTTGVDVPWLENIVFFRYLESPITFYQMVGRGTRLNVSTNKMMFRVYDYTNATRLFGEEFLTKISRKSPNKSTPVNPQPKKAVLSVVVEGFDVNITPEGRYTLTNADGKGVRLPVEEYRELLTQRLVT</sequence>
<dbReference type="GO" id="GO:0016787">
    <property type="term" value="F:hydrolase activity"/>
    <property type="evidence" value="ECO:0007669"/>
    <property type="project" value="InterPro"/>
</dbReference>
<dbReference type="PROSITE" id="PS51192">
    <property type="entry name" value="HELICASE_ATP_BIND_1"/>
    <property type="match status" value="1"/>
</dbReference>
<dbReference type="Gene3D" id="3.40.50.300">
    <property type="entry name" value="P-loop containing nucleotide triphosphate hydrolases"/>
    <property type="match status" value="2"/>
</dbReference>
<name>A0AA43GRY9_9CYAN</name>
<dbReference type="EMBL" id="JANQDH010000058">
    <property type="protein sequence ID" value="MDH6060653.1"/>
    <property type="molecule type" value="Genomic_DNA"/>
</dbReference>
<keyword evidence="2" id="KW-0547">Nucleotide-binding</keyword>
<dbReference type="GO" id="GO:0005524">
    <property type="term" value="F:ATP binding"/>
    <property type="evidence" value="ECO:0007669"/>
    <property type="project" value="InterPro"/>
</dbReference>
<dbReference type="InterPro" id="IPR006935">
    <property type="entry name" value="Helicase/UvrB_N"/>
</dbReference>
<gene>
    <name evidence="2" type="ORF">NWP17_09410</name>
</gene>
<dbReference type="Gene3D" id="3.90.1570.30">
    <property type="match status" value="1"/>
</dbReference>
<protein>
    <submittedName>
        <fullName evidence="2">DEAD/DEAH box helicase family protein</fullName>
    </submittedName>
</protein>
<dbReference type="InterPro" id="IPR027417">
    <property type="entry name" value="P-loop_NTPase"/>
</dbReference>